<dbReference type="HAMAP" id="MF_02095">
    <property type="entry name" value="CysQ"/>
    <property type="match status" value="1"/>
</dbReference>
<dbReference type="NCBIfam" id="TIGR01331">
    <property type="entry name" value="bisphos_cysQ"/>
    <property type="match status" value="1"/>
</dbReference>
<dbReference type="SUPFAM" id="SSF56655">
    <property type="entry name" value="Carbohydrate phosphatase"/>
    <property type="match status" value="1"/>
</dbReference>
<evidence type="ECO:0000256" key="4">
    <source>
        <dbReference type="ARBA" id="ARBA00022519"/>
    </source>
</evidence>
<evidence type="ECO:0000256" key="1">
    <source>
        <dbReference type="ARBA" id="ARBA00001625"/>
    </source>
</evidence>
<evidence type="ECO:0000256" key="8">
    <source>
        <dbReference type="ARBA" id="ARBA00023136"/>
    </source>
</evidence>
<dbReference type="AlphaFoldDB" id="A0A2P7RDJ2"/>
<keyword evidence="6 9" id="KW-0378">Hydrolase</keyword>
<dbReference type="PROSITE" id="PS00629">
    <property type="entry name" value="IMP_1"/>
    <property type="match status" value="1"/>
</dbReference>
<evidence type="ECO:0000313" key="12">
    <source>
        <dbReference type="Proteomes" id="UP000242181"/>
    </source>
</evidence>
<feature type="binding site" evidence="9">
    <location>
        <position position="221"/>
    </location>
    <ligand>
        <name>substrate</name>
    </ligand>
</feature>
<keyword evidence="8 9" id="KW-0472">Membrane</keyword>
<gene>
    <name evidence="9 11" type="primary">cysQ</name>
    <name evidence="11" type="ORF">C7I36_00195</name>
</gene>
<feature type="binding site" evidence="10">
    <location>
        <position position="94"/>
    </location>
    <ligand>
        <name>Mg(2+)</name>
        <dbReference type="ChEBI" id="CHEBI:18420"/>
        <label>1</label>
        <note>catalytic</note>
    </ligand>
</feature>
<dbReference type="Gene3D" id="3.30.540.10">
    <property type="entry name" value="Fructose-1,6-Bisphosphatase, subunit A, domain 1"/>
    <property type="match status" value="1"/>
</dbReference>
<dbReference type="Pfam" id="PF00459">
    <property type="entry name" value="Inositol_P"/>
    <property type="match status" value="1"/>
</dbReference>
<dbReference type="Gene3D" id="3.40.190.80">
    <property type="match status" value="1"/>
</dbReference>
<dbReference type="PRINTS" id="PR00377">
    <property type="entry name" value="IMPHPHTASES"/>
</dbReference>
<comment type="caution">
    <text evidence="11">The sequence shown here is derived from an EMBL/GenBank/DDBJ whole genome shotgun (WGS) entry which is preliminary data.</text>
</comment>
<feature type="binding site" evidence="9">
    <location>
        <position position="94"/>
    </location>
    <ligand>
        <name>Mg(2+)</name>
        <dbReference type="ChEBI" id="CHEBI:18420"/>
        <label>2</label>
    </ligand>
</feature>
<keyword evidence="3 9" id="KW-1003">Cell membrane</keyword>
<evidence type="ECO:0000256" key="5">
    <source>
        <dbReference type="ARBA" id="ARBA00022723"/>
    </source>
</evidence>
<name>A0A2P7RDJ2_9GAMM</name>
<keyword evidence="12" id="KW-1185">Reference proteome</keyword>
<dbReference type="GO" id="GO:0000287">
    <property type="term" value="F:magnesium ion binding"/>
    <property type="evidence" value="ECO:0007669"/>
    <property type="project" value="UniProtKB-UniRule"/>
</dbReference>
<proteinExistence type="inferred from homology"/>
<feature type="binding site" evidence="10">
    <location>
        <position position="96"/>
    </location>
    <ligand>
        <name>Mg(2+)</name>
        <dbReference type="ChEBI" id="CHEBI:18420"/>
        <label>1</label>
        <note>catalytic</note>
    </ligand>
</feature>
<keyword evidence="5 9" id="KW-0479">Metal-binding</keyword>
<dbReference type="EC" id="3.1.3.7" evidence="9"/>
<evidence type="ECO:0000256" key="7">
    <source>
        <dbReference type="ARBA" id="ARBA00022842"/>
    </source>
</evidence>
<feature type="binding site" evidence="9">
    <location>
        <position position="96"/>
    </location>
    <ligand>
        <name>Mg(2+)</name>
        <dbReference type="ChEBI" id="CHEBI:18420"/>
        <label>1</label>
    </ligand>
</feature>
<evidence type="ECO:0000256" key="6">
    <source>
        <dbReference type="ARBA" id="ARBA00022801"/>
    </source>
</evidence>
<dbReference type="FunFam" id="3.40.190.80:FF:000005">
    <property type="entry name" value="3'(2'),5'-bisphosphate nucleotidase CysQ"/>
    <property type="match status" value="1"/>
</dbReference>
<feature type="binding site" evidence="9">
    <location>
        <position position="75"/>
    </location>
    <ligand>
        <name>substrate</name>
    </ligand>
</feature>
<keyword evidence="7 9" id="KW-0460">Magnesium</keyword>
<reference evidence="11 12" key="1">
    <citation type="submission" date="2018-03" db="EMBL/GenBank/DDBJ databases">
        <title>The draft genome of Zobellella taiwanensis JCM 13381.</title>
        <authorList>
            <person name="Liu L."/>
            <person name="Li L."/>
            <person name="Wang T."/>
            <person name="Zhang X."/>
            <person name="Liang L."/>
        </authorList>
    </citation>
    <scope>NUCLEOTIDE SEQUENCE [LARGE SCALE GENOMIC DNA]</scope>
    <source>
        <strain evidence="11 12">JCM 13381</strain>
    </source>
</reference>
<comment type="function">
    <text evidence="9">Converts adenosine-3',5'-bisphosphate (PAP) to AMP.</text>
</comment>
<dbReference type="OrthoDB" id="9785695at2"/>
<organism evidence="11 12">
    <name type="scientific">Zobellella taiwanensis</name>
    <dbReference type="NCBI Taxonomy" id="347535"/>
    <lineage>
        <taxon>Bacteria</taxon>
        <taxon>Pseudomonadati</taxon>
        <taxon>Pseudomonadota</taxon>
        <taxon>Gammaproteobacteria</taxon>
        <taxon>Aeromonadales</taxon>
        <taxon>Aeromonadaceae</taxon>
        <taxon>Zobellella</taxon>
    </lineage>
</organism>
<evidence type="ECO:0000256" key="2">
    <source>
        <dbReference type="ARBA" id="ARBA00005289"/>
    </source>
</evidence>
<evidence type="ECO:0000256" key="10">
    <source>
        <dbReference type="PIRSR" id="PIRSR600760-2"/>
    </source>
</evidence>
<feature type="binding site" evidence="9">
    <location>
        <position position="97"/>
    </location>
    <ligand>
        <name>Mg(2+)</name>
        <dbReference type="ChEBI" id="CHEBI:18420"/>
        <label>2</label>
    </ligand>
</feature>
<feature type="binding site" evidence="10">
    <location>
        <position position="75"/>
    </location>
    <ligand>
        <name>Mg(2+)</name>
        <dbReference type="ChEBI" id="CHEBI:18420"/>
        <label>1</label>
        <note>catalytic</note>
    </ligand>
</feature>
<dbReference type="GO" id="GO:0050427">
    <property type="term" value="P:3'-phosphoadenosine 5'-phosphosulfate metabolic process"/>
    <property type="evidence" value="ECO:0007669"/>
    <property type="project" value="TreeGrafter"/>
</dbReference>
<dbReference type="PANTHER" id="PTHR43028">
    <property type="entry name" value="3'(2'),5'-BISPHOSPHATE NUCLEOTIDASE 1"/>
    <property type="match status" value="1"/>
</dbReference>
<feature type="binding site" evidence="9">
    <location>
        <begin position="96"/>
        <end position="99"/>
    </location>
    <ligand>
        <name>substrate</name>
    </ligand>
</feature>
<dbReference type="CDD" id="cd01638">
    <property type="entry name" value="CysQ"/>
    <property type="match status" value="1"/>
</dbReference>
<dbReference type="InterPro" id="IPR050725">
    <property type="entry name" value="CysQ/Inositol_MonoPase"/>
</dbReference>
<dbReference type="PANTHER" id="PTHR43028:SF5">
    <property type="entry name" value="3'(2'),5'-BISPHOSPHATE NUCLEOTIDASE 1"/>
    <property type="match status" value="1"/>
</dbReference>
<dbReference type="InterPro" id="IPR020550">
    <property type="entry name" value="Inositol_monophosphatase_CS"/>
</dbReference>
<keyword evidence="4 9" id="KW-0997">Cell inner membrane</keyword>
<feature type="binding site" evidence="10">
    <location>
        <position position="221"/>
    </location>
    <ligand>
        <name>Mg(2+)</name>
        <dbReference type="ChEBI" id="CHEBI:18420"/>
        <label>1</label>
        <note>catalytic</note>
    </ligand>
</feature>
<accession>A0A2P7RDJ2</accession>
<comment type="cofactor">
    <cofactor evidence="9 10">
        <name>Mg(2+)</name>
        <dbReference type="ChEBI" id="CHEBI:18420"/>
    </cofactor>
</comment>
<dbReference type="GO" id="GO:0005886">
    <property type="term" value="C:plasma membrane"/>
    <property type="evidence" value="ECO:0007669"/>
    <property type="project" value="UniProtKB-SubCell"/>
</dbReference>
<evidence type="ECO:0000313" key="11">
    <source>
        <dbReference type="EMBL" id="PSJ48283.1"/>
    </source>
</evidence>
<protein>
    <recommendedName>
        <fullName evidence="9">3'(2'),5'-bisphosphate nucleotidase CysQ</fullName>
        <ecNumber evidence="9">3.1.3.7</ecNumber>
    </recommendedName>
    <alternativeName>
        <fullName evidence="9">3'(2'),5-bisphosphonucleoside 3'(2')-phosphohydrolase</fullName>
    </alternativeName>
    <alternativeName>
        <fullName evidence="9">3'-phosphoadenosine 5'-phosphate phosphatase</fullName>
        <shortName evidence="9">PAP phosphatase</shortName>
    </alternativeName>
</protein>
<dbReference type="EMBL" id="PXYH01000001">
    <property type="protein sequence ID" value="PSJ48283.1"/>
    <property type="molecule type" value="Genomic_DNA"/>
</dbReference>
<dbReference type="GO" id="GO:0000103">
    <property type="term" value="P:sulfate assimilation"/>
    <property type="evidence" value="ECO:0007669"/>
    <property type="project" value="TreeGrafter"/>
</dbReference>
<feature type="binding site" evidence="9">
    <location>
        <position position="75"/>
    </location>
    <ligand>
        <name>Mg(2+)</name>
        <dbReference type="ChEBI" id="CHEBI:18420"/>
        <label>1</label>
    </ligand>
</feature>
<dbReference type="InterPro" id="IPR020583">
    <property type="entry name" value="Inositol_monoP_metal-BS"/>
</dbReference>
<dbReference type="PROSITE" id="PS00630">
    <property type="entry name" value="IMP_2"/>
    <property type="match status" value="1"/>
</dbReference>
<comment type="subcellular location">
    <subcellularLocation>
        <location evidence="9">Cell inner membrane</location>
        <topology evidence="9">Peripheral membrane protein</topology>
        <orientation evidence="9">Cytoplasmic side</orientation>
    </subcellularLocation>
</comment>
<dbReference type="GO" id="GO:0008441">
    <property type="term" value="F:3'(2'),5'-bisphosphate nucleotidase activity"/>
    <property type="evidence" value="ECO:0007669"/>
    <property type="project" value="UniProtKB-UniRule"/>
</dbReference>
<dbReference type="InterPro" id="IPR000760">
    <property type="entry name" value="Inositol_monophosphatase-like"/>
</dbReference>
<evidence type="ECO:0000256" key="9">
    <source>
        <dbReference type="HAMAP-Rule" id="MF_02095"/>
    </source>
</evidence>
<dbReference type="InterPro" id="IPR006240">
    <property type="entry name" value="CysQ"/>
</dbReference>
<dbReference type="Proteomes" id="UP000242181">
    <property type="component" value="Unassembled WGS sequence"/>
</dbReference>
<comment type="similarity">
    <text evidence="2 9">Belongs to the inositol monophosphatase superfamily. CysQ family.</text>
</comment>
<comment type="catalytic activity">
    <reaction evidence="1 9">
        <text>adenosine 3',5'-bisphosphate + H2O = AMP + phosphate</text>
        <dbReference type="Rhea" id="RHEA:10040"/>
        <dbReference type="ChEBI" id="CHEBI:15377"/>
        <dbReference type="ChEBI" id="CHEBI:43474"/>
        <dbReference type="ChEBI" id="CHEBI:58343"/>
        <dbReference type="ChEBI" id="CHEBI:456215"/>
        <dbReference type="EC" id="3.1.3.7"/>
    </reaction>
</comment>
<feature type="binding site" evidence="10">
    <location>
        <position position="97"/>
    </location>
    <ligand>
        <name>Mg(2+)</name>
        <dbReference type="ChEBI" id="CHEBI:18420"/>
        <label>1</label>
        <note>catalytic</note>
    </ligand>
</feature>
<sequence>MERPVTTDPLTPGLLADIDSLARDTGEAIMAIYRRDFSVTTKADQSPLTEADAAAHRLIATRLAELTPELPLLSEEDTGHFGGADAQGRYWLVDPLDGTKEFIKRNGEFTVNIALIERGRPVLGVVYAPALETGYVAARGQGACKVLADGSRHPIRVARHNAGTPWRVVGSRSHGGEELPRLLARLGEHELVPMGSSLKLCLIAEGRADLYPRLGPTSLWDTAAAQCVVEQAGGQVLRLDGTPLGYDDTGHWLNPFFLAVGHSDQDWPALFAG</sequence>
<feature type="binding site" evidence="9">
    <location>
        <position position="94"/>
    </location>
    <ligand>
        <name>Mg(2+)</name>
        <dbReference type="ChEBI" id="CHEBI:18420"/>
        <label>1</label>
    </ligand>
</feature>
<dbReference type="GO" id="GO:0046854">
    <property type="term" value="P:phosphatidylinositol phosphate biosynthetic process"/>
    <property type="evidence" value="ECO:0007669"/>
    <property type="project" value="InterPro"/>
</dbReference>
<feature type="binding site" evidence="9">
    <location>
        <position position="221"/>
    </location>
    <ligand>
        <name>Mg(2+)</name>
        <dbReference type="ChEBI" id="CHEBI:18420"/>
        <label>2</label>
    </ligand>
</feature>
<evidence type="ECO:0000256" key="3">
    <source>
        <dbReference type="ARBA" id="ARBA00022475"/>
    </source>
</evidence>